<evidence type="ECO:0000313" key="1">
    <source>
        <dbReference type="EMBL" id="KAI8017780.1"/>
    </source>
</evidence>
<comment type="caution">
    <text evidence="1">The sequence shown here is derived from an EMBL/GenBank/DDBJ whole genome shotgun (WGS) entry which is preliminary data.</text>
</comment>
<evidence type="ECO:0000313" key="2">
    <source>
        <dbReference type="Proteomes" id="UP001060215"/>
    </source>
</evidence>
<organism evidence="1 2">
    <name type="scientific">Camellia lanceoleosa</name>
    <dbReference type="NCBI Taxonomy" id="1840588"/>
    <lineage>
        <taxon>Eukaryota</taxon>
        <taxon>Viridiplantae</taxon>
        <taxon>Streptophyta</taxon>
        <taxon>Embryophyta</taxon>
        <taxon>Tracheophyta</taxon>
        <taxon>Spermatophyta</taxon>
        <taxon>Magnoliopsida</taxon>
        <taxon>eudicotyledons</taxon>
        <taxon>Gunneridae</taxon>
        <taxon>Pentapetalae</taxon>
        <taxon>asterids</taxon>
        <taxon>Ericales</taxon>
        <taxon>Theaceae</taxon>
        <taxon>Camellia</taxon>
    </lineage>
</organism>
<dbReference type="Proteomes" id="UP001060215">
    <property type="component" value="Chromosome 2"/>
</dbReference>
<keyword evidence="2" id="KW-1185">Reference proteome</keyword>
<protein>
    <submittedName>
        <fullName evidence="1">UDP-glycosyltransferase 85A7</fullName>
    </submittedName>
</protein>
<accession>A0ACC0HXQ0</accession>
<proteinExistence type="predicted"/>
<dbReference type="EMBL" id="CM045759">
    <property type="protein sequence ID" value="KAI8017780.1"/>
    <property type="molecule type" value="Genomic_DNA"/>
</dbReference>
<gene>
    <name evidence="1" type="ORF">LOK49_LG04G01581</name>
</gene>
<sequence length="134" mass="15235">MGSRKQPHAVCVPFSSTRSHKPNDANRWPSFYTLGGFYITFINTEFNHRRLLQSKDESFQSDGSLDTTIDWIPGMRNIRLKDMPSFIRTTDPNDILFNYLSEEVQNCLKASAIVFNTFGHIGASSIAGYRVQVP</sequence>
<reference evidence="1 2" key="1">
    <citation type="journal article" date="2022" name="Plant J.">
        <title>Chromosome-level genome of Camellia lanceoleosa provides a valuable resource for understanding genome evolution and self-incompatibility.</title>
        <authorList>
            <person name="Gong W."/>
            <person name="Xiao S."/>
            <person name="Wang L."/>
            <person name="Liao Z."/>
            <person name="Chang Y."/>
            <person name="Mo W."/>
            <person name="Hu G."/>
            <person name="Li W."/>
            <person name="Zhao G."/>
            <person name="Zhu H."/>
            <person name="Hu X."/>
            <person name="Ji K."/>
            <person name="Xiang X."/>
            <person name="Song Q."/>
            <person name="Yuan D."/>
            <person name="Jin S."/>
            <person name="Zhang L."/>
        </authorList>
    </citation>
    <scope>NUCLEOTIDE SEQUENCE [LARGE SCALE GENOMIC DNA]</scope>
    <source>
        <strain evidence="1">SQ_2022a</strain>
    </source>
</reference>
<name>A0ACC0HXQ0_9ERIC</name>